<dbReference type="GO" id="GO:0016020">
    <property type="term" value="C:membrane"/>
    <property type="evidence" value="ECO:0007669"/>
    <property type="project" value="UniProtKB-SubCell"/>
</dbReference>
<reference evidence="10" key="1">
    <citation type="submission" date="2016-12" db="EMBL/GenBank/DDBJ databases">
        <title>The genomes of Aspergillus section Nigri reveals drivers in fungal speciation.</title>
        <authorList>
            <consortium name="DOE Joint Genome Institute"/>
            <person name="Vesth T.C."/>
            <person name="Nybo J."/>
            <person name="Theobald S."/>
            <person name="Brandl J."/>
            <person name="Frisvad J.C."/>
            <person name="Nielsen K.F."/>
            <person name="Lyhne E.K."/>
            <person name="Kogle M.E."/>
            <person name="Kuo A."/>
            <person name="Riley R."/>
            <person name="Clum A."/>
            <person name="Nolan M."/>
            <person name="Lipzen A."/>
            <person name="Salamov A."/>
            <person name="Henrissat B."/>
            <person name="Wiebenga A."/>
            <person name="De vries R.P."/>
            <person name="Grigoriev I.V."/>
            <person name="Mortensen U.H."/>
            <person name="Andersen M.R."/>
            <person name="Baker S.E."/>
        </authorList>
    </citation>
    <scope>NUCLEOTIDE SEQUENCE</scope>
    <source>
        <strain evidence="10">IBT 28561</strain>
    </source>
</reference>
<feature type="transmembrane region" description="Helical" evidence="7">
    <location>
        <begin position="369"/>
        <end position="389"/>
    </location>
</feature>
<feature type="transmembrane region" description="Helical" evidence="7">
    <location>
        <begin position="395"/>
        <end position="419"/>
    </location>
</feature>
<evidence type="ECO:0000256" key="5">
    <source>
        <dbReference type="ARBA" id="ARBA00034125"/>
    </source>
</evidence>
<dbReference type="PANTHER" id="PTHR31082">
    <property type="entry name" value="PHEROMONE-REGULATED MEMBRANE PROTEIN 10"/>
    <property type="match status" value="1"/>
</dbReference>
<feature type="transmembrane region" description="Helical" evidence="7">
    <location>
        <begin position="440"/>
        <end position="461"/>
    </location>
</feature>
<feature type="domain" description="Threonine/Serine exporter ThrE" evidence="9">
    <location>
        <begin position="488"/>
        <end position="631"/>
    </location>
</feature>
<evidence type="ECO:0000256" key="7">
    <source>
        <dbReference type="SAM" id="Phobius"/>
    </source>
</evidence>
<feature type="domain" description="Threonine/serine exporter-like N-terminal" evidence="8">
    <location>
        <begin position="211"/>
        <end position="457"/>
    </location>
</feature>
<feature type="region of interest" description="Disordered" evidence="6">
    <location>
        <begin position="1"/>
        <end position="33"/>
    </location>
</feature>
<sequence length="646" mass="71083">MPHPRHDANSVHNKPSARPDALKSEPIPTPKASWWDGILGASHKISQAGSDVADRLGRPTDEGEALDAAHHPEDYGATDDIQMTDLLQGDHELTNDAYQSKLQKELGSRAQLLMGVLGVGSRTSMQRQETDDSTADGGILSHLLKRPKYHRRQVSDGAISTISPESRSSSGKGKKPRREKWYNTEEGRKARKRNRRARLRQAIATIITRERYIIKLCRALMKYGAPTHRLEEYMHMTAKELDIQAHFLYLPGCMIMSFDDPITCTTDIEIVREEQGLDLGRMADTHNVYKRVVHDKLGAEKATEELETMLRSPPRYHQLWLRCIFVGLFSVTVAPWAFNGRPVDMPIIFVLGCLMGVMQFWLSPRSKLYANVFEVSAAVLLTFIARGFGSIRVGGHPVFCFSAIVQSSIALVLPGYTVLCSSLELQSHQIVAGSIRLVYTYIYSLFLGYGVTVGITVYGLIDNNATTEATCSAASLKIYGNEYIQHFAFVPIYCAFAALTHRAKWKQIPTTSFLGTCGYVTNYLGTKYLDSRLGSTIGAFTIGLLANIYSRVWHGHAAVVIVPGIFTQVSSGLAASGSIVSGLAYAKAVKHNAAGIDVISQASLQKTLSALGYSMVQTALSITVGLFLSALVVYPRGKKRSGLFSL</sequence>
<feature type="compositionally biased region" description="Low complexity" evidence="6">
    <location>
        <begin position="160"/>
        <end position="171"/>
    </location>
</feature>
<evidence type="ECO:0000259" key="9">
    <source>
        <dbReference type="Pfam" id="PF12821"/>
    </source>
</evidence>
<feature type="compositionally biased region" description="Basic and acidic residues" evidence="6">
    <location>
        <begin position="179"/>
        <end position="188"/>
    </location>
</feature>
<dbReference type="GO" id="GO:0022857">
    <property type="term" value="F:transmembrane transporter activity"/>
    <property type="evidence" value="ECO:0007669"/>
    <property type="project" value="InterPro"/>
</dbReference>
<feature type="compositionally biased region" description="Basic residues" evidence="6">
    <location>
        <begin position="143"/>
        <end position="152"/>
    </location>
</feature>
<comment type="similarity">
    <text evidence="5">Belongs to the ThrE exporter (TC 2.A.79) family.</text>
</comment>
<gene>
    <name evidence="10" type="ORF">P168DRAFT_243345</name>
</gene>
<evidence type="ECO:0000256" key="6">
    <source>
        <dbReference type="SAM" id="MobiDB-lite"/>
    </source>
</evidence>
<feature type="transmembrane region" description="Helical" evidence="7">
    <location>
        <begin position="344"/>
        <end position="362"/>
    </location>
</feature>
<dbReference type="AlphaFoldDB" id="A0A2I1CSW3"/>
<feature type="region of interest" description="Disordered" evidence="6">
    <location>
        <begin position="46"/>
        <end position="66"/>
    </location>
</feature>
<keyword evidence="4 7" id="KW-0472">Membrane</keyword>
<dbReference type="VEuPathDB" id="FungiDB:P168DRAFT_243345"/>
<feature type="transmembrane region" description="Helical" evidence="7">
    <location>
        <begin position="610"/>
        <end position="634"/>
    </location>
</feature>
<evidence type="ECO:0000256" key="3">
    <source>
        <dbReference type="ARBA" id="ARBA00022989"/>
    </source>
</evidence>
<accession>A0A2I1CSW3</accession>
<dbReference type="InterPro" id="IPR010619">
    <property type="entry name" value="ThrE-like_N"/>
</dbReference>
<dbReference type="InterPro" id="IPR051361">
    <property type="entry name" value="ThrE/Ser_Exporter"/>
</dbReference>
<evidence type="ECO:0000256" key="4">
    <source>
        <dbReference type="ARBA" id="ARBA00023136"/>
    </source>
</evidence>
<dbReference type="GeneID" id="36541379"/>
<dbReference type="Proteomes" id="UP000234254">
    <property type="component" value="Unassembled WGS sequence"/>
</dbReference>
<dbReference type="RefSeq" id="XP_024689303.1">
    <property type="nucleotide sequence ID" value="XM_024833855.1"/>
</dbReference>
<protein>
    <submittedName>
        <fullName evidence="10">Pheromone-regulated membrane protein</fullName>
    </submittedName>
</protein>
<dbReference type="InterPro" id="IPR024528">
    <property type="entry name" value="ThrE_2"/>
</dbReference>
<comment type="subcellular location">
    <subcellularLocation>
        <location evidence="1">Membrane</location>
        <topology evidence="1">Multi-pass membrane protein</topology>
    </subcellularLocation>
</comment>
<keyword evidence="3 7" id="KW-1133">Transmembrane helix</keyword>
<feature type="compositionally biased region" description="Basic and acidic residues" evidence="6">
    <location>
        <begin position="52"/>
        <end position="66"/>
    </location>
</feature>
<name>A0A2I1CSW3_ASPC2</name>
<comment type="caution">
    <text evidence="10">The sequence shown here is derived from an EMBL/GenBank/DDBJ whole genome shotgun (WGS) entry which is preliminary data.</text>
</comment>
<feature type="transmembrane region" description="Helical" evidence="7">
    <location>
        <begin position="319"/>
        <end position="338"/>
    </location>
</feature>
<evidence type="ECO:0000259" key="8">
    <source>
        <dbReference type="Pfam" id="PF06738"/>
    </source>
</evidence>
<dbReference type="Pfam" id="PF12821">
    <property type="entry name" value="ThrE_2"/>
    <property type="match status" value="1"/>
</dbReference>
<proteinExistence type="inferred from homology"/>
<dbReference type="OrthoDB" id="413008at2759"/>
<keyword evidence="2 7" id="KW-0812">Transmembrane</keyword>
<dbReference type="Pfam" id="PF06738">
    <property type="entry name" value="ThrE"/>
    <property type="match status" value="1"/>
</dbReference>
<dbReference type="PANTHER" id="PTHR31082:SF11">
    <property type="entry name" value="DUF1212 DOMAIN MEMBRANE PROTEIN (AFU_ORTHOLOGUE AFUA_5G07620)"/>
    <property type="match status" value="1"/>
</dbReference>
<evidence type="ECO:0000313" key="10">
    <source>
        <dbReference type="EMBL" id="PKY00709.1"/>
    </source>
</evidence>
<dbReference type="EMBL" id="MSFM01000013">
    <property type="protein sequence ID" value="PKY00709.1"/>
    <property type="molecule type" value="Genomic_DNA"/>
</dbReference>
<keyword evidence="11" id="KW-1185">Reference proteome</keyword>
<organism evidence="10 11">
    <name type="scientific">Aspergillus campestris (strain IBT 28561)</name>
    <dbReference type="NCBI Taxonomy" id="1392248"/>
    <lineage>
        <taxon>Eukaryota</taxon>
        <taxon>Fungi</taxon>
        <taxon>Dikarya</taxon>
        <taxon>Ascomycota</taxon>
        <taxon>Pezizomycotina</taxon>
        <taxon>Eurotiomycetes</taxon>
        <taxon>Eurotiomycetidae</taxon>
        <taxon>Eurotiales</taxon>
        <taxon>Aspergillaceae</taxon>
        <taxon>Aspergillus</taxon>
        <taxon>Aspergillus subgen. Circumdati</taxon>
    </lineage>
</organism>
<evidence type="ECO:0000313" key="11">
    <source>
        <dbReference type="Proteomes" id="UP000234254"/>
    </source>
</evidence>
<evidence type="ECO:0000256" key="1">
    <source>
        <dbReference type="ARBA" id="ARBA00004141"/>
    </source>
</evidence>
<feature type="region of interest" description="Disordered" evidence="6">
    <location>
        <begin position="122"/>
        <end position="194"/>
    </location>
</feature>
<evidence type="ECO:0000256" key="2">
    <source>
        <dbReference type="ARBA" id="ARBA00022692"/>
    </source>
</evidence>